<dbReference type="GeneID" id="55628246"/>
<dbReference type="Proteomes" id="UP000500873">
    <property type="component" value="Segment"/>
</dbReference>
<keyword evidence="2" id="KW-1185">Reference proteome</keyword>
<sequence>MARDDHRYQCPARTDEEAKCLCTEIEDAELAAASRPTAAQQIRAARLSGDIEGKFWAY</sequence>
<dbReference type="RefSeq" id="YP_009857402.1">
    <property type="nucleotide sequence ID" value="NC_048860.1"/>
</dbReference>
<reference evidence="1 2" key="1">
    <citation type="submission" date="2020-02" db="EMBL/GenBank/DDBJ databases">
        <authorList>
            <person name="Tolsma S."/>
            <person name="Caruso S.M."/>
            <person name="Garlena R.A."/>
            <person name="Russell D.A."/>
            <person name="Pope W.H."/>
            <person name="Jacobs-Se D."/>
            <person name="Hatfull G.F."/>
            <person name="Noordewier B."/>
        </authorList>
    </citation>
    <scope>NUCLEOTIDE SEQUENCE [LARGE SCALE GENOMIC DNA]</scope>
</reference>
<accession>A0A6G8R129</accession>
<dbReference type="KEGG" id="vg:55628246"/>
<evidence type="ECO:0000313" key="1">
    <source>
        <dbReference type="EMBL" id="QIN93902.1"/>
    </source>
</evidence>
<proteinExistence type="predicted"/>
<dbReference type="EMBL" id="MT024863">
    <property type="protein sequence ID" value="QIN93902.1"/>
    <property type="molecule type" value="Genomic_DNA"/>
</dbReference>
<organism evidence="1 2">
    <name type="scientific">Microbacterium phage Arete</name>
    <dbReference type="NCBI Taxonomy" id="2713257"/>
    <lineage>
        <taxon>Viruses</taxon>
        <taxon>Duplodnaviria</taxon>
        <taxon>Heunggongvirae</taxon>
        <taxon>Uroviricota</taxon>
        <taxon>Caudoviricetes</taxon>
        <taxon>Burrovirus</taxon>
        <taxon>Burrovirus arete</taxon>
    </lineage>
</organism>
<evidence type="ECO:0000313" key="2">
    <source>
        <dbReference type="Proteomes" id="UP000500873"/>
    </source>
</evidence>
<protein>
    <submittedName>
        <fullName evidence="1">Uncharacterized protein</fullName>
    </submittedName>
</protein>
<name>A0A6G8R129_9CAUD</name>
<gene>
    <name evidence="1" type="primary">19</name>
    <name evidence="1" type="ORF">SEA_ARETE_19</name>
</gene>